<accession>A0AA38X5A6</accession>
<reference evidence="2" key="1">
    <citation type="submission" date="2022-10" db="EMBL/GenBank/DDBJ databases">
        <title>Culturing micro-colonial fungi from biological soil crusts in the Mojave desert and describing Neophaeococcomyces mojavensis, and introducing the new genera and species Taxawa tesnikishii.</title>
        <authorList>
            <person name="Kurbessoian T."/>
            <person name="Stajich J.E."/>
        </authorList>
    </citation>
    <scope>NUCLEOTIDE SEQUENCE</scope>
    <source>
        <strain evidence="2">TK_41</strain>
    </source>
</reference>
<feature type="region of interest" description="Disordered" evidence="1">
    <location>
        <begin position="1"/>
        <end position="225"/>
    </location>
</feature>
<gene>
    <name evidence="2" type="ORF">H2200_008939</name>
</gene>
<dbReference type="Proteomes" id="UP001172673">
    <property type="component" value="Unassembled WGS sequence"/>
</dbReference>
<organism evidence="2 3">
    <name type="scientific">Cladophialophora chaetospira</name>
    <dbReference type="NCBI Taxonomy" id="386627"/>
    <lineage>
        <taxon>Eukaryota</taxon>
        <taxon>Fungi</taxon>
        <taxon>Dikarya</taxon>
        <taxon>Ascomycota</taxon>
        <taxon>Pezizomycotina</taxon>
        <taxon>Eurotiomycetes</taxon>
        <taxon>Chaetothyriomycetidae</taxon>
        <taxon>Chaetothyriales</taxon>
        <taxon>Herpotrichiellaceae</taxon>
        <taxon>Cladophialophora</taxon>
    </lineage>
</organism>
<evidence type="ECO:0000256" key="1">
    <source>
        <dbReference type="SAM" id="MobiDB-lite"/>
    </source>
</evidence>
<dbReference type="AlphaFoldDB" id="A0AA38X5A6"/>
<feature type="compositionally biased region" description="Gly residues" evidence="1">
    <location>
        <begin position="136"/>
        <end position="146"/>
    </location>
</feature>
<comment type="caution">
    <text evidence="2">The sequence shown here is derived from an EMBL/GenBank/DDBJ whole genome shotgun (WGS) entry which is preliminary data.</text>
</comment>
<feature type="compositionally biased region" description="Basic and acidic residues" evidence="1">
    <location>
        <begin position="154"/>
        <end position="174"/>
    </location>
</feature>
<sequence>MAARNADSMTNAQGEFHPSKPRSEPLETSGHQIGQKVSPADNAPEFSAKTLPPGTAPKESTFQPNPEGEVPGQALNDNVDRSHGKEGVRTDALNSLPGATSKDVHTGLGHPGQGQTSNELRHEGKHTSKKQTSGLEGAGASGGSGLQGSDDLNTEFRRLQDDRAVGEGPIKEHNQTLAGAESIEPESAESVAAESGKSGKHAAGPGGGTKETSGVSNRGAGAPRE</sequence>
<keyword evidence="3" id="KW-1185">Reference proteome</keyword>
<feature type="compositionally biased region" description="Basic and acidic residues" evidence="1">
    <location>
        <begin position="78"/>
        <end position="89"/>
    </location>
</feature>
<proteinExistence type="predicted"/>
<dbReference type="EMBL" id="JAPDRK010000013">
    <property type="protein sequence ID" value="KAJ9606928.1"/>
    <property type="molecule type" value="Genomic_DNA"/>
</dbReference>
<name>A0AA38X5A6_9EURO</name>
<protein>
    <submittedName>
        <fullName evidence="2">Uncharacterized protein</fullName>
    </submittedName>
</protein>
<evidence type="ECO:0000313" key="3">
    <source>
        <dbReference type="Proteomes" id="UP001172673"/>
    </source>
</evidence>
<evidence type="ECO:0000313" key="2">
    <source>
        <dbReference type="EMBL" id="KAJ9606928.1"/>
    </source>
</evidence>